<dbReference type="EMBL" id="BNDW01000117">
    <property type="protein sequence ID" value="GHI27511.1"/>
    <property type="molecule type" value="Genomic_DNA"/>
</dbReference>
<dbReference type="Proteomes" id="UP001052739">
    <property type="component" value="Unassembled WGS sequence"/>
</dbReference>
<feature type="transmembrane region" description="Helical" evidence="1">
    <location>
        <begin position="30"/>
        <end position="49"/>
    </location>
</feature>
<proteinExistence type="predicted"/>
<evidence type="ECO:0000256" key="1">
    <source>
        <dbReference type="SAM" id="Phobius"/>
    </source>
</evidence>
<keyword evidence="1" id="KW-0812">Transmembrane</keyword>
<feature type="transmembrane region" description="Helical" evidence="1">
    <location>
        <begin position="55"/>
        <end position="72"/>
    </location>
</feature>
<evidence type="ECO:0008006" key="4">
    <source>
        <dbReference type="Google" id="ProtNLM"/>
    </source>
</evidence>
<evidence type="ECO:0000313" key="3">
    <source>
        <dbReference type="Proteomes" id="UP001052739"/>
    </source>
</evidence>
<keyword evidence="3" id="KW-1185">Reference proteome</keyword>
<keyword evidence="1" id="KW-1133">Transmembrane helix</keyword>
<accession>A0ABQ3PR62</accession>
<reference evidence="2" key="1">
    <citation type="submission" date="2024-05" db="EMBL/GenBank/DDBJ databases">
        <title>Whole genome shotgun sequence of Streptomyces hydrogenans NBRC 13475.</title>
        <authorList>
            <person name="Komaki H."/>
            <person name="Tamura T."/>
        </authorList>
    </citation>
    <scope>NUCLEOTIDE SEQUENCE</scope>
    <source>
        <strain evidence="2">NBRC 13475</strain>
    </source>
</reference>
<keyword evidence="1" id="KW-0472">Membrane</keyword>
<protein>
    <recommendedName>
        <fullName evidence="4">PH domain-containing protein</fullName>
    </recommendedName>
</protein>
<name>A0ABQ3PR62_9ACTN</name>
<dbReference type="RefSeq" id="WP_190223929.1">
    <property type="nucleotide sequence ID" value="NZ_BNBS01000044.1"/>
</dbReference>
<sequence>MEAPPAEVTALALRRGLGPLVVTHRPRATAGGWFLAAALLLPPAAGLWADGRRTTALLAVLLAVAAAGIGALRRRNVRRGLPVLYGFQDGMVLRRADGRQDAYPWSQVDTEQGVHTGAVPPWGRAAPGLLLRSKDGERLATVRDPAARERLAELTAG</sequence>
<organism evidence="2 3">
    <name type="scientific">Streptomyces hydrogenans</name>
    <dbReference type="NCBI Taxonomy" id="1873719"/>
    <lineage>
        <taxon>Bacteria</taxon>
        <taxon>Bacillati</taxon>
        <taxon>Actinomycetota</taxon>
        <taxon>Actinomycetes</taxon>
        <taxon>Kitasatosporales</taxon>
        <taxon>Streptomycetaceae</taxon>
        <taxon>Streptomyces</taxon>
    </lineage>
</organism>
<evidence type="ECO:0000313" key="2">
    <source>
        <dbReference type="EMBL" id="GHI27511.1"/>
    </source>
</evidence>
<gene>
    <name evidence="2" type="ORF">Shyd_88820</name>
</gene>
<comment type="caution">
    <text evidence="2">The sequence shown here is derived from an EMBL/GenBank/DDBJ whole genome shotgun (WGS) entry which is preliminary data.</text>
</comment>